<evidence type="ECO:0000256" key="3">
    <source>
        <dbReference type="SAM" id="Coils"/>
    </source>
</evidence>
<evidence type="ECO:0000256" key="4">
    <source>
        <dbReference type="SAM" id="MobiDB-lite"/>
    </source>
</evidence>
<keyword evidence="5" id="KW-0812">Transmembrane</keyword>
<evidence type="ECO:0000313" key="7">
    <source>
        <dbReference type="Ensembl" id="ENSECRP00000024737.1"/>
    </source>
</evidence>
<evidence type="ECO:0000313" key="8">
    <source>
        <dbReference type="Proteomes" id="UP000694620"/>
    </source>
</evidence>
<evidence type="ECO:0000256" key="5">
    <source>
        <dbReference type="SAM" id="Phobius"/>
    </source>
</evidence>
<dbReference type="Pfam" id="PF00059">
    <property type="entry name" value="Lectin_C"/>
    <property type="match status" value="1"/>
</dbReference>
<dbReference type="GO" id="GO:0030246">
    <property type="term" value="F:carbohydrate binding"/>
    <property type="evidence" value="ECO:0007669"/>
    <property type="project" value="UniProtKB-KW"/>
</dbReference>
<dbReference type="SUPFAM" id="SSF56436">
    <property type="entry name" value="C-type lectin-like"/>
    <property type="match status" value="1"/>
</dbReference>
<proteinExistence type="predicted"/>
<feature type="region of interest" description="Disordered" evidence="4">
    <location>
        <begin position="37"/>
        <end position="61"/>
    </location>
</feature>
<gene>
    <name evidence="7" type="primary">LOC114643590</name>
</gene>
<keyword evidence="5" id="KW-0472">Membrane</keyword>
<dbReference type="PANTHER" id="PTHR45710">
    <property type="entry name" value="C-TYPE LECTIN DOMAIN-CONTAINING PROTEIN 180"/>
    <property type="match status" value="1"/>
</dbReference>
<organism evidence="7 8">
    <name type="scientific">Erpetoichthys calabaricus</name>
    <name type="common">Rope fish</name>
    <name type="synonym">Calamoichthys calabaricus</name>
    <dbReference type="NCBI Taxonomy" id="27687"/>
    <lineage>
        <taxon>Eukaryota</taxon>
        <taxon>Metazoa</taxon>
        <taxon>Chordata</taxon>
        <taxon>Craniata</taxon>
        <taxon>Vertebrata</taxon>
        <taxon>Euteleostomi</taxon>
        <taxon>Actinopterygii</taxon>
        <taxon>Polypteriformes</taxon>
        <taxon>Polypteridae</taxon>
        <taxon>Erpetoichthys</taxon>
    </lineage>
</organism>
<reference evidence="7" key="2">
    <citation type="submission" date="2025-09" db="UniProtKB">
        <authorList>
            <consortium name="Ensembl"/>
        </authorList>
    </citation>
    <scope>IDENTIFICATION</scope>
</reference>
<protein>
    <submittedName>
        <fullName evidence="7">Asialoglycoprotein receptor 1-like</fullName>
    </submittedName>
</protein>
<feature type="transmembrane region" description="Helical" evidence="5">
    <location>
        <begin position="104"/>
        <end position="125"/>
    </location>
</feature>
<dbReference type="GO" id="GO:0005886">
    <property type="term" value="C:plasma membrane"/>
    <property type="evidence" value="ECO:0007669"/>
    <property type="project" value="UniProtKB-SubCell"/>
</dbReference>
<dbReference type="SMART" id="SM00034">
    <property type="entry name" value="CLECT"/>
    <property type="match status" value="1"/>
</dbReference>
<keyword evidence="8" id="KW-1185">Reference proteome</keyword>
<reference evidence="7" key="1">
    <citation type="submission" date="2025-08" db="UniProtKB">
        <authorList>
            <consortium name="Ensembl"/>
        </authorList>
    </citation>
    <scope>IDENTIFICATION</scope>
</reference>
<dbReference type="GeneTree" id="ENSGT01030000234575"/>
<evidence type="ECO:0000256" key="2">
    <source>
        <dbReference type="ARBA" id="ARBA00022734"/>
    </source>
</evidence>
<dbReference type="InterPro" id="IPR050828">
    <property type="entry name" value="C-type_lectin/matrix_domain"/>
</dbReference>
<dbReference type="Ensembl" id="ENSECRT00000025274.1">
    <property type="protein sequence ID" value="ENSECRP00000024737.1"/>
    <property type="gene ID" value="ENSECRG00000016766.1"/>
</dbReference>
<keyword evidence="3" id="KW-0175">Coiled coil</keyword>
<feature type="region of interest" description="Disordered" evidence="4">
    <location>
        <begin position="399"/>
        <end position="426"/>
    </location>
</feature>
<keyword evidence="5" id="KW-1133">Transmembrane helix</keyword>
<keyword evidence="2" id="KW-0430">Lectin</keyword>
<feature type="coiled-coil region" evidence="3">
    <location>
        <begin position="175"/>
        <end position="237"/>
    </location>
</feature>
<sequence length="426" mass="50158">MASEVFYSSVVFPKKNQQPKSQIPPVRKDNVTYAEVKMKKRPGQPVEETDSDTDTEEIRTDDPQYTNYMMIDCNPVEEVKQPCGETPVVPPVNEKKKINLLTPLLMFHCALLLAAFISLIVYYVISHKYTAKEKKLQHNLSTAENMSMLLQADLNIMQVKLSDLQNQTSALNWSCNELRFLNRDLKQNQSELQEKTREMRKNQTELLFENAKLKSNQSEQQKQNKELKDNMSTLLAEYLQLNYSHSKLTADFNKYCPVKNNERRCHICPDQWLYFKSKCYFFTTEKLKWHSSYEYCSTLEAKLVIIESEEEQNFLIEKMKEGGSYWIGLTDEKKEGQYQWVDSRPLDQRNVFWGLRENDKKKEPDNWTRKNTKGEDCVKIQVHKTFNDYEAQGLLEQHWNNTRNSPSPCQQQKNKMKMSDRNCLAK</sequence>
<feature type="compositionally biased region" description="Polar residues" evidence="4">
    <location>
        <begin position="399"/>
        <end position="413"/>
    </location>
</feature>
<dbReference type="Gene3D" id="3.10.100.10">
    <property type="entry name" value="Mannose-Binding Protein A, subunit A"/>
    <property type="match status" value="1"/>
</dbReference>
<evidence type="ECO:0000259" key="6">
    <source>
        <dbReference type="PROSITE" id="PS50041"/>
    </source>
</evidence>
<dbReference type="CDD" id="cd03590">
    <property type="entry name" value="CLECT_DC-SIGN_like"/>
    <property type="match status" value="1"/>
</dbReference>
<dbReference type="InterPro" id="IPR001304">
    <property type="entry name" value="C-type_lectin-like"/>
</dbReference>
<name>A0A8C4XDV9_ERPCA</name>
<dbReference type="InterPro" id="IPR016187">
    <property type="entry name" value="CTDL_fold"/>
</dbReference>
<dbReference type="InterPro" id="IPR033989">
    <property type="entry name" value="CD209-like_CTLD"/>
</dbReference>
<dbReference type="InterPro" id="IPR016186">
    <property type="entry name" value="C-type_lectin-like/link_sf"/>
</dbReference>
<dbReference type="AlphaFoldDB" id="A0A8C4XDV9"/>
<accession>A0A8C4XDV9</accession>
<comment type="subcellular location">
    <subcellularLocation>
        <location evidence="1">Cell membrane</location>
        <topology evidence="1">Single-pass type II membrane protein</topology>
    </subcellularLocation>
</comment>
<evidence type="ECO:0000256" key="1">
    <source>
        <dbReference type="ARBA" id="ARBA00004401"/>
    </source>
</evidence>
<dbReference type="PROSITE" id="PS50041">
    <property type="entry name" value="C_TYPE_LECTIN_2"/>
    <property type="match status" value="1"/>
</dbReference>
<dbReference type="Proteomes" id="UP000694620">
    <property type="component" value="Unassembled WGS sequence"/>
</dbReference>
<dbReference type="PANTHER" id="PTHR45710:SF26">
    <property type="entry name" value="RH26557P"/>
    <property type="match status" value="1"/>
</dbReference>
<feature type="domain" description="C-type lectin" evidence="6">
    <location>
        <begin position="275"/>
        <end position="401"/>
    </location>
</feature>